<evidence type="ECO:0000313" key="2">
    <source>
        <dbReference type="Proteomes" id="UP000828941"/>
    </source>
</evidence>
<name>A0ACB9LBI0_BAUVA</name>
<dbReference type="Proteomes" id="UP000828941">
    <property type="component" value="Chromosome 12"/>
</dbReference>
<evidence type="ECO:0000313" key="1">
    <source>
        <dbReference type="EMBL" id="KAI4306920.1"/>
    </source>
</evidence>
<keyword evidence="2" id="KW-1185">Reference proteome</keyword>
<accession>A0ACB9LBI0</accession>
<dbReference type="EMBL" id="CM039437">
    <property type="protein sequence ID" value="KAI4306920.1"/>
    <property type="molecule type" value="Genomic_DNA"/>
</dbReference>
<reference evidence="1 2" key="1">
    <citation type="journal article" date="2022" name="DNA Res.">
        <title>Chromosomal-level genome assembly of the orchid tree Bauhinia variegata (Leguminosae; Cercidoideae) supports the allotetraploid origin hypothesis of Bauhinia.</title>
        <authorList>
            <person name="Zhong Y."/>
            <person name="Chen Y."/>
            <person name="Zheng D."/>
            <person name="Pang J."/>
            <person name="Liu Y."/>
            <person name="Luo S."/>
            <person name="Meng S."/>
            <person name="Qian L."/>
            <person name="Wei D."/>
            <person name="Dai S."/>
            <person name="Zhou R."/>
        </authorList>
    </citation>
    <scope>NUCLEOTIDE SEQUENCE [LARGE SCALE GENOMIC DNA]</scope>
    <source>
        <strain evidence="1">BV-YZ2020</strain>
    </source>
</reference>
<proteinExistence type="predicted"/>
<gene>
    <name evidence="1" type="ORF">L6164_030160</name>
</gene>
<comment type="caution">
    <text evidence="1">The sequence shown here is derived from an EMBL/GenBank/DDBJ whole genome shotgun (WGS) entry which is preliminary data.</text>
</comment>
<organism evidence="1 2">
    <name type="scientific">Bauhinia variegata</name>
    <name type="common">Purple orchid tree</name>
    <name type="synonym">Phanera variegata</name>
    <dbReference type="NCBI Taxonomy" id="167791"/>
    <lineage>
        <taxon>Eukaryota</taxon>
        <taxon>Viridiplantae</taxon>
        <taxon>Streptophyta</taxon>
        <taxon>Embryophyta</taxon>
        <taxon>Tracheophyta</taxon>
        <taxon>Spermatophyta</taxon>
        <taxon>Magnoliopsida</taxon>
        <taxon>eudicotyledons</taxon>
        <taxon>Gunneridae</taxon>
        <taxon>Pentapetalae</taxon>
        <taxon>rosids</taxon>
        <taxon>fabids</taxon>
        <taxon>Fabales</taxon>
        <taxon>Fabaceae</taxon>
        <taxon>Cercidoideae</taxon>
        <taxon>Cercideae</taxon>
        <taxon>Bauhiniinae</taxon>
        <taxon>Bauhinia</taxon>
    </lineage>
</organism>
<protein>
    <submittedName>
        <fullName evidence="1">Uncharacterized protein</fullName>
    </submittedName>
</protein>
<sequence>MDCSVCTTMPLILRPPRNTICGACYEAARSIINMMNKLETQKAIDNSNGSPASPANSCKNGVTLSDAKRWCSEQKDMVLQQIEDMAFLRSFVDAYKQQIHTDILVIPGDSASPIPAHKAILATRSEIFKNMLDFDECKAAPNNTIVLPELKYKELESLLEFLYSGTLAPEKLEKHVYALILAADKYEISHLQKHCERYLLNSLSASNALDILEIAETCSNQQLMETTFNFLVENIRDIVCSSRFEEFARKCPHLNVQLIRASLNSSK</sequence>